<name>A0AAV2DZP7_9ROSI</name>
<sequence>MFDRWEKVRSCSTERLKTAYDLTAREDDTGTASHPVWRAIWKAPVARRIQAFLWLATQQRLLTNHERQRRHLTPTAICPICGGGPENNAACPSGLSLCSSSVGSIP</sequence>
<reference evidence="2 3" key="1">
    <citation type="submission" date="2024-04" db="EMBL/GenBank/DDBJ databases">
        <authorList>
            <person name="Fracassetti M."/>
        </authorList>
    </citation>
    <scope>NUCLEOTIDE SEQUENCE [LARGE SCALE GENOMIC DNA]</scope>
</reference>
<evidence type="ECO:0000313" key="3">
    <source>
        <dbReference type="Proteomes" id="UP001497516"/>
    </source>
</evidence>
<dbReference type="Pfam" id="PF13966">
    <property type="entry name" value="zf-RVT"/>
    <property type="match status" value="1"/>
</dbReference>
<dbReference type="InterPro" id="IPR026960">
    <property type="entry name" value="RVT-Znf"/>
</dbReference>
<dbReference type="AlphaFoldDB" id="A0AAV2DZP7"/>
<dbReference type="EMBL" id="OZ034816">
    <property type="protein sequence ID" value="CAL1378922.1"/>
    <property type="molecule type" value="Genomic_DNA"/>
</dbReference>
<evidence type="ECO:0000313" key="2">
    <source>
        <dbReference type="EMBL" id="CAL1378922.1"/>
    </source>
</evidence>
<gene>
    <name evidence="2" type="ORF">LTRI10_LOCUS20471</name>
</gene>
<keyword evidence="3" id="KW-1185">Reference proteome</keyword>
<dbReference type="Proteomes" id="UP001497516">
    <property type="component" value="Chromosome 3"/>
</dbReference>
<feature type="domain" description="Reverse transcriptase zinc-binding" evidence="1">
    <location>
        <begin position="17"/>
        <end position="87"/>
    </location>
</feature>
<proteinExistence type="predicted"/>
<protein>
    <recommendedName>
        <fullName evidence="1">Reverse transcriptase zinc-binding domain-containing protein</fullName>
    </recommendedName>
</protein>
<accession>A0AAV2DZP7</accession>
<organism evidence="2 3">
    <name type="scientific">Linum trigynum</name>
    <dbReference type="NCBI Taxonomy" id="586398"/>
    <lineage>
        <taxon>Eukaryota</taxon>
        <taxon>Viridiplantae</taxon>
        <taxon>Streptophyta</taxon>
        <taxon>Embryophyta</taxon>
        <taxon>Tracheophyta</taxon>
        <taxon>Spermatophyta</taxon>
        <taxon>Magnoliopsida</taxon>
        <taxon>eudicotyledons</taxon>
        <taxon>Gunneridae</taxon>
        <taxon>Pentapetalae</taxon>
        <taxon>rosids</taxon>
        <taxon>fabids</taxon>
        <taxon>Malpighiales</taxon>
        <taxon>Linaceae</taxon>
        <taxon>Linum</taxon>
    </lineage>
</organism>
<evidence type="ECO:0000259" key="1">
    <source>
        <dbReference type="Pfam" id="PF13966"/>
    </source>
</evidence>